<accession>A0AAD9QVK8</accession>
<reference evidence="4" key="1">
    <citation type="journal article" date="2023" name="G3 (Bethesda)">
        <title>Whole genome assembly and annotation of the endangered Caribbean coral Acropora cervicornis.</title>
        <authorList>
            <person name="Selwyn J.D."/>
            <person name="Vollmer S.V."/>
        </authorList>
    </citation>
    <scope>NUCLEOTIDE SEQUENCE</scope>
    <source>
        <strain evidence="4">K2</strain>
    </source>
</reference>
<name>A0AAD9QVK8_ACRCE</name>
<dbReference type="PANTHER" id="PTHR14611:SF2">
    <property type="entry name" value="TECTONIC"/>
    <property type="match status" value="1"/>
</dbReference>
<comment type="caution">
    <text evidence="4">The sequence shown here is derived from an EMBL/GenBank/DDBJ whole genome shotgun (WGS) entry which is preliminary data.</text>
</comment>
<feature type="compositionally biased region" description="Low complexity" evidence="1">
    <location>
        <begin position="151"/>
        <end position="161"/>
    </location>
</feature>
<dbReference type="InterPro" id="IPR011677">
    <property type="entry name" value="TCTN1-3_dom"/>
</dbReference>
<keyword evidence="2" id="KW-0732">Signal</keyword>
<reference evidence="4" key="2">
    <citation type="journal article" date="2023" name="Science">
        <title>Genomic signatures of disease resistance in endangered staghorn corals.</title>
        <authorList>
            <person name="Vollmer S.V."/>
            <person name="Selwyn J.D."/>
            <person name="Despard B.A."/>
            <person name="Roesel C.L."/>
        </authorList>
    </citation>
    <scope>NUCLEOTIDE SEQUENCE</scope>
    <source>
        <strain evidence="4">K2</strain>
    </source>
</reference>
<evidence type="ECO:0000313" key="4">
    <source>
        <dbReference type="EMBL" id="KAK2568357.1"/>
    </source>
</evidence>
<keyword evidence="5" id="KW-1185">Reference proteome</keyword>
<sequence>MAVNLVLWYSGFLLFASFSVLTRAQSNGTEFFPSSSTDESRNLYKNVQTASTEGQFSTLKSQLTSVVYDYLHEMPDTAPSSSFYTVGDPVLLVFDNGARGFLSLPKPLFGSECDDNNPAGYREDNSTECTRTITVLESECERSPNPSVLDTNSSSSTNSSNSSIVMSDLLDVMVKEPLLCNTSLGIPNACPFTVPPDPTYDAVNKRCDNVVLEVGFSS</sequence>
<dbReference type="AlphaFoldDB" id="A0AAD9QVK8"/>
<evidence type="ECO:0000256" key="1">
    <source>
        <dbReference type="SAM" id="MobiDB-lite"/>
    </source>
</evidence>
<evidence type="ECO:0000256" key="2">
    <source>
        <dbReference type="SAM" id="SignalP"/>
    </source>
</evidence>
<organism evidence="4 5">
    <name type="scientific">Acropora cervicornis</name>
    <name type="common">Staghorn coral</name>
    <dbReference type="NCBI Taxonomy" id="6130"/>
    <lineage>
        <taxon>Eukaryota</taxon>
        <taxon>Metazoa</taxon>
        <taxon>Cnidaria</taxon>
        <taxon>Anthozoa</taxon>
        <taxon>Hexacorallia</taxon>
        <taxon>Scleractinia</taxon>
        <taxon>Astrocoeniina</taxon>
        <taxon>Acroporidae</taxon>
        <taxon>Acropora</taxon>
    </lineage>
</organism>
<feature type="region of interest" description="Disordered" evidence="1">
    <location>
        <begin position="140"/>
        <end position="161"/>
    </location>
</feature>
<dbReference type="GO" id="GO:0060271">
    <property type="term" value="P:cilium assembly"/>
    <property type="evidence" value="ECO:0007669"/>
    <property type="project" value="TreeGrafter"/>
</dbReference>
<feature type="domain" description="Tectonic-1-3" evidence="3">
    <location>
        <begin position="81"/>
        <end position="214"/>
    </location>
</feature>
<dbReference type="PANTHER" id="PTHR14611">
    <property type="entry name" value="TECTONIC FAMILY MEMBER"/>
    <property type="match status" value="1"/>
</dbReference>
<feature type="chain" id="PRO_5041951965" description="Tectonic-1-3 domain-containing protein" evidence="2">
    <location>
        <begin position="25"/>
        <end position="218"/>
    </location>
</feature>
<gene>
    <name evidence="4" type="ORF">P5673_007378</name>
</gene>
<evidence type="ECO:0000313" key="5">
    <source>
        <dbReference type="Proteomes" id="UP001249851"/>
    </source>
</evidence>
<dbReference type="Pfam" id="PF07773">
    <property type="entry name" value="TCTN_DUF1619"/>
    <property type="match status" value="1"/>
</dbReference>
<dbReference type="Proteomes" id="UP001249851">
    <property type="component" value="Unassembled WGS sequence"/>
</dbReference>
<evidence type="ECO:0000259" key="3">
    <source>
        <dbReference type="Pfam" id="PF07773"/>
    </source>
</evidence>
<feature type="signal peptide" evidence="2">
    <location>
        <begin position="1"/>
        <end position="24"/>
    </location>
</feature>
<proteinExistence type="predicted"/>
<dbReference type="InterPro" id="IPR040354">
    <property type="entry name" value="TCTN1-3"/>
</dbReference>
<protein>
    <recommendedName>
        <fullName evidence="3">Tectonic-1-3 domain-containing protein</fullName>
    </recommendedName>
</protein>
<dbReference type="EMBL" id="JARQWQ010000012">
    <property type="protein sequence ID" value="KAK2568357.1"/>
    <property type="molecule type" value="Genomic_DNA"/>
</dbReference>